<gene>
    <name evidence="2" type="ORF">C1SCF055_LOCUS7391</name>
</gene>
<reference evidence="2" key="1">
    <citation type="submission" date="2022-10" db="EMBL/GenBank/DDBJ databases">
        <authorList>
            <person name="Chen Y."/>
            <person name="Dougan E. K."/>
            <person name="Chan C."/>
            <person name="Rhodes N."/>
            <person name="Thang M."/>
        </authorList>
    </citation>
    <scope>NUCLEOTIDE SEQUENCE</scope>
</reference>
<feature type="coiled-coil region" evidence="1">
    <location>
        <begin position="99"/>
        <end position="163"/>
    </location>
</feature>
<feature type="non-terminal residue" evidence="2">
    <location>
        <position position="1"/>
    </location>
</feature>
<evidence type="ECO:0000313" key="2">
    <source>
        <dbReference type="EMBL" id="CAI3979441.1"/>
    </source>
</evidence>
<dbReference type="EMBL" id="CAMXCT010000485">
    <property type="protein sequence ID" value="CAI3979441.1"/>
    <property type="molecule type" value="Genomic_DNA"/>
</dbReference>
<evidence type="ECO:0000313" key="5">
    <source>
        <dbReference type="Proteomes" id="UP001152797"/>
    </source>
</evidence>
<dbReference type="EMBL" id="CAMXCT020000485">
    <property type="protein sequence ID" value="CAL1132816.1"/>
    <property type="molecule type" value="Genomic_DNA"/>
</dbReference>
<evidence type="ECO:0000256" key="1">
    <source>
        <dbReference type="SAM" id="Coils"/>
    </source>
</evidence>
<evidence type="ECO:0000313" key="3">
    <source>
        <dbReference type="EMBL" id="CAL1132816.1"/>
    </source>
</evidence>
<protein>
    <submittedName>
        <fullName evidence="4">EGF-like domain-containing protein</fullName>
    </submittedName>
</protein>
<reference evidence="3" key="2">
    <citation type="submission" date="2024-04" db="EMBL/GenBank/DDBJ databases">
        <authorList>
            <person name="Chen Y."/>
            <person name="Shah S."/>
            <person name="Dougan E. K."/>
            <person name="Thang M."/>
            <person name="Chan C."/>
        </authorList>
    </citation>
    <scope>NUCLEOTIDE SEQUENCE [LARGE SCALE GENOMIC DNA]</scope>
</reference>
<evidence type="ECO:0000313" key="4">
    <source>
        <dbReference type="EMBL" id="CAL4766753.1"/>
    </source>
</evidence>
<dbReference type="EMBL" id="CAMXCT030000485">
    <property type="protein sequence ID" value="CAL4766753.1"/>
    <property type="molecule type" value="Genomic_DNA"/>
</dbReference>
<dbReference type="AlphaFoldDB" id="A0A9P1BU07"/>
<sequence length="242" mass="27552">AQGHESHEDFPESGQRALKIFTEKQDDVSEVLKKAQREASLEQVRADLLQLYRSAGEKDKGEAVSPDMLIQKVDGGKSAADAFYVEYPDASGAPSTEGMEMVVEALQTLERKLETMETNTARKLETMETNTARRLETLETNTERRLETLETNTERRLETLETNTERRPLTFDDLHEKTISVNPAPFMRSLYLKAEMAHGEHNELPNPRDFTQNYEKRCDAMKAVLLQRLLQSKPDKALPVVQ</sequence>
<keyword evidence="5" id="KW-1185">Reference proteome</keyword>
<dbReference type="Proteomes" id="UP001152797">
    <property type="component" value="Unassembled WGS sequence"/>
</dbReference>
<proteinExistence type="predicted"/>
<comment type="caution">
    <text evidence="2">The sequence shown here is derived from an EMBL/GenBank/DDBJ whole genome shotgun (WGS) entry which is preliminary data.</text>
</comment>
<organism evidence="2">
    <name type="scientific">Cladocopium goreaui</name>
    <dbReference type="NCBI Taxonomy" id="2562237"/>
    <lineage>
        <taxon>Eukaryota</taxon>
        <taxon>Sar</taxon>
        <taxon>Alveolata</taxon>
        <taxon>Dinophyceae</taxon>
        <taxon>Suessiales</taxon>
        <taxon>Symbiodiniaceae</taxon>
        <taxon>Cladocopium</taxon>
    </lineage>
</organism>
<keyword evidence="1" id="KW-0175">Coiled coil</keyword>
<name>A0A9P1BU07_9DINO</name>
<accession>A0A9P1BU07</accession>